<feature type="domain" description="Aldehyde dehydrogenase" evidence="2">
    <location>
        <begin position="419"/>
        <end position="493"/>
    </location>
</feature>
<protein>
    <submittedName>
        <fullName evidence="3">Ketoglutarate semialdehyde dehydrogenase</fullName>
    </submittedName>
</protein>
<dbReference type="PANTHER" id="PTHR43353:SF3">
    <property type="entry name" value="ALDEHYDE DEHYDROGENASE-RELATED"/>
    <property type="match status" value="1"/>
</dbReference>
<evidence type="ECO:0000313" key="4">
    <source>
        <dbReference type="Proteomes" id="UP000011885"/>
    </source>
</evidence>
<gene>
    <name evidence="3" type="ORF">RSSM_01211</name>
</gene>
<accession>M5U7F7</accession>
<dbReference type="CDD" id="cd07129">
    <property type="entry name" value="ALDH_KGSADH"/>
    <property type="match status" value="1"/>
</dbReference>
<dbReference type="InterPro" id="IPR016163">
    <property type="entry name" value="Ald_DH_C"/>
</dbReference>
<dbReference type="Gene3D" id="3.40.605.10">
    <property type="entry name" value="Aldehyde Dehydrogenase, Chain A, domain 1"/>
    <property type="match status" value="1"/>
</dbReference>
<dbReference type="Proteomes" id="UP000011885">
    <property type="component" value="Unassembled WGS sequence"/>
</dbReference>
<dbReference type="InterPro" id="IPR044151">
    <property type="entry name" value="ALDH_KGSADH"/>
</dbReference>
<evidence type="ECO:0000259" key="2">
    <source>
        <dbReference type="Pfam" id="PF00171"/>
    </source>
</evidence>
<dbReference type="InterPro" id="IPR016161">
    <property type="entry name" value="Ald_DH/histidinol_DH"/>
</dbReference>
<reference evidence="3 4" key="1">
    <citation type="journal article" date="2013" name="Mar. Genomics">
        <title>Expression of sulfatases in Rhodopirellula baltica and the diversity of sulfatases in the genus Rhodopirellula.</title>
        <authorList>
            <person name="Wegner C.E."/>
            <person name="Richter-Heitmann T."/>
            <person name="Klindworth A."/>
            <person name="Klockow C."/>
            <person name="Richter M."/>
            <person name="Achstetter T."/>
            <person name="Glockner F.O."/>
            <person name="Harder J."/>
        </authorList>
    </citation>
    <scope>NUCLEOTIDE SEQUENCE [LARGE SCALE GENOMIC DNA]</scope>
    <source>
        <strain evidence="3 4">SM41</strain>
    </source>
</reference>
<dbReference type="Gene3D" id="3.40.309.10">
    <property type="entry name" value="Aldehyde Dehydrogenase, Chain A, domain 2"/>
    <property type="match status" value="1"/>
</dbReference>
<dbReference type="EMBL" id="ANOH01000095">
    <property type="protein sequence ID" value="EMI57370.1"/>
    <property type="molecule type" value="Genomic_DNA"/>
</dbReference>
<dbReference type="PANTHER" id="PTHR43353">
    <property type="entry name" value="SUCCINATE-SEMIALDEHYDE DEHYDROGENASE, MITOCHONDRIAL"/>
    <property type="match status" value="1"/>
</dbReference>
<dbReference type="GO" id="GO:0016620">
    <property type="term" value="F:oxidoreductase activity, acting on the aldehyde or oxo group of donors, NAD or NADP as acceptor"/>
    <property type="evidence" value="ECO:0007669"/>
    <property type="project" value="InterPro"/>
</dbReference>
<dbReference type="Pfam" id="PF00171">
    <property type="entry name" value="Aldedh"/>
    <property type="match status" value="2"/>
</dbReference>
<keyword evidence="4" id="KW-1185">Reference proteome</keyword>
<dbReference type="InterPro" id="IPR016162">
    <property type="entry name" value="Ald_DH_N"/>
</dbReference>
<dbReference type="SUPFAM" id="SSF53720">
    <property type="entry name" value="ALDH-like"/>
    <property type="match status" value="1"/>
</dbReference>
<keyword evidence="1" id="KW-0560">Oxidoreductase</keyword>
<dbReference type="AlphaFoldDB" id="M5U7F7"/>
<comment type="caution">
    <text evidence="3">The sequence shown here is derived from an EMBL/GenBank/DDBJ whole genome shotgun (WGS) entry which is preliminary data.</text>
</comment>
<evidence type="ECO:0000256" key="1">
    <source>
        <dbReference type="ARBA" id="ARBA00023002"/>
    </source>
</evidence>
<name>M5U7F7_9BACT</name>
<sequence>MSSNGHVRGNDLHNRKVNMIERPQHHDDICHSPSKTFCVHNPATGEPIQPDFLESTPAQINAAANQAARAADWMSESSPDQRAQLLEAVADGMDARRDDIVRRCILETGYLPERVMGEFRRATGQLRTFAGLTRERYWDERQVAEGDPHREIAPGVIMPRPEMRRRLVPVGPVAVFGACNFPLAISVVGNDFVSAIAVGCPVIVKSHPSHAGTCDLLGNVARDAVEAMQFPEGTFSLLHGNRPETSVALVQHPAVAAVGFTGSPQGGRALAQAILARERPIPIFAELGSTNPVFLTESALNDRLDEIAIGFAESLRFGNGHMCTKPGIVVVPEKMLAPFSDAVVKVMKQQPPLPLLSGSVADAFDRGVAQFRSNEKIDSIHEGEYEGEGPSSHGPWHRGPHLFTVDGATAMLPGDDSSSPNSGLLHGETFGPVSLVVRYRDEDEMLAIANQFEGSLTTTIHRGPDDESLVQRWLRIAERFAGRIVYNGWPTGMEIGPATQHGGPYPASLDGNSTSVGFASLRRFVRPVCYQNWPVDELPVWE</sequence>
<evidence type="ECO:0000313" key="3">
    <source>
        <dbReference type="EMBL" id="EMI57370.1"/>
    </source>
</evidence>
<dbReference type="InterPro" id="IPR050740">
    <property type="entry name" value="Aldehyde_DH_Superfamily"/>
</dbReference>
<dbReference type="InterPro" id="IPR015590">
    <property type="entry name" value="Aldehyde_DH_dom"/>
</dbReference>
<feature type="domain" description="Aldehyde dehydrogenase" evidence="2">
    <location>
        <begin position="33"/>
        <end position="349"/>
    </location>
</feature>
<organism evidence="3 4">
    <name type="scientific">Rhodopirellula sallentina SM41</name>
    <dbReference type="NCBI Taxonomy" id="1263870"/>
    <lineage>
        <taxon>Bacteria</taxon>
        <taxon>Pseudomonadati</taxon>
        <taxon>Planctomycetota</taxon>
        <taxon>Planctomycetia</taxon>
        <taxon>Pirellulales</taxon>
        <taxon>Pirellulaceae</taxon>
        <taxon>Rhodopirellula</taxon>
    </lineage>
</organism>
<dbReference type="PATRIC" id="fig|1263870.3.peg.1308"/>
<proteinExistence type="predicted"/>